<dbReference type="InterPro" id="IPR013238">
    <property type="entry name" value="RNA_pol_III_Rbc25"/>
</dbReference>
<keyword evidence="5 6" id="KW-0539">Nucleus</keyword>
<gene>
    <name evidence="9" type="primary">rpc25</name>
    <name evidence="9" type="ORF">LTR05_002161</name>
</gene>
<sequence length="197" mass="22632">MFILTKFQDLVSIPPHQFYKEDRQSIEDKINEKYANKVVQKIGLCICMWDLLSTSEGLIGFGTGNMNINVEFRMVVFRPFKGEVISARIKANTPKGIFLSTDFFENIFVPETMLFEGCYYNENEKVWVWLSGETEIFFDDGTIVHARVETEKWQDAMQIDESKVKAVNGAQETLPNKIPYSIEASMAEMGLGGVDWW</sequence>
<evidence type="ECO:0000256" key="4">
    <source>
        <dbReference type="ARBA" id="ARBA00023163"/>
    </source>
</evidence>
<evidence type="ECO:0000259" key="7">
    <source>
        <dbReference type="Pfam" id="PF03876"/>
    </source>
</evidence>
<dbReference type="Gene3D" id="2.40.50.140">
    <property type="entry name" value="Nucleic acid-binding proteins"/>
    <property type="match status" value="1"/>
</dbReference>
<dbReference type="SUPFAM" id="SSF88798">
    <property type="entry name" value="N-terminal, heterodimerisation domain of RBP7 (RpoE)"/>
    <property type="match status" value="1"/>
</dbReference>
<evidence type="ECO:0000313" key="9">
    <source>
        <dbReference type="EMBL" id="KAK5087945.1"/>
    </source>
</evidence>
<dbReference type="GO" id="GO:0055029">
    <property type="term" value="C:nuclear DNA-directed RNA polymerase complex"/>
    <property type="evidence" value="ECO:0007669"/>
    <property type="project" value="UniProtKB-ARBA"/>
</dbReference>
<accession>A0AAN7YC00</accession>
<dbReference type="InterPro" id="IPR036898">
    <property type="entry name" value="RNA_pol_Rpb7-like_N_sf"/>
</dbReference>
<feature type="domain" description="RNA polymerase Rpb7-like N-terminal" evidence="7">
    <location>
        <begin position="9"/>
        <end position="64"/>
    </location>
</feature>
<keyword evidence="10" id="KW-1185">Reference proteome</keyword>
<feature type="domain" description="RNA polymerase III subunit Rpc25" evidence="8">
    <location>
        <begin position="83"/>
        <end position="197"/>
    </location>
</feature>
<evidence type="ECO:0000256" key="3">
    <source>
        <dbReference type="ARBA" id="ARBA00022478"/>
    </source>
</evidence>
<keyword evidence="4 6" id="KW-0804">Transcription</keyword>
<dbReference type="Pfam" id="PF08292">
    <property type="entry name" value="RNA_pol_Rbc25"/>
    <property type="match status" value="1"/>
</dbReference>
<dbReference type="AlphaFoldDB" id="A0AAN7YC00"/>
<comment type="caution">
    <text evidence="9">The sequence shown here is derived from an EMBL/GenBank/DDBJ whole genome shotgun (WGS) entry which is preliminary data.</text>
</comment>
<comment type="similarity">
    <text evidence="2">Belongs to the eukaryotic RPB7/RPC8 RNA polymerase subunit family.</text>
</comment>
<dbReference type="PANTHER" id="PTHR12709:SF1">
    <property type="entry name" value="DNA-DIRECTED RNA POLYMERASE III SUBUNIT RPC8"/>
    <property type="match status" value="1"/>
</dbReference>
<dbReference type="InterPro" id="IPR005576">
    <property type="entry name" value="Rpb7-like_N"/>
</dbReference>
<comment type="subcellular location">
    <subcellularLocation>
        <location evidence="1 6">Nucleus</location>
    </subcellularLocation>
</comment>
<comment type="function">
    <text evidence="6">DNA-dependent RNA polymerase which catalyzes the transcription of DNA into RNA using the four ribonucleoside triphosphates as substrates.</text>
</comment>
<dbReference type="GO" id="GO:0005666">
    <property type="term" value="C:RNA polymerase III complex"/>
    <property type="evidence" value="ECO:0007669"/>
    <property type="project" value="TreeGrafter"/>
</dbReference>
<protein>
    <recommendedName>
        <fullName evidence="6">DNA-directed RNA polymerase subunit</fullName>
    </recommendedName>
</protein>
<keyword evidence="3 6" id="KW-0240">DNA-directed RNA polymerase</keyword>
<organism evidence="9 10">
    <name type="scientific">Lithohypha guttulata</name>
    <dbReference type="NCBI Taxonomy" id="1690604"/>
    <lineage>
        <taxon>Eukaryota</taxon>
        <taxon>Fungi</taxon>
        <taxon>Dikarya</taxon>
        <taxon>Ascomycota</taxon>
        <taxon>Pezizomycotina</taxon>
        <taxon>Eurotiomycetes</taxon>
        <taxon>Chaetothyriomycetidae</taxon>
        <taxon>Chaetothyriales</taxon>
        <taxon>Trichomeriaceae</taxon>
        <taxon>Lithohypha</taxon>
    </lineage>
</organism>
<reference evidence="9 10" key="1">
    <citation type="submission" date="2023-08" db="EMBL/GenBank/DDBJ databases">
        <title>Black Yeasts Isolated from many extreme environments.</title>
        <authorList>
            <person name="Coleine C."/>
            <person name="Stajich J.E."/>
            <person name="Selbmann L."/>
        </authorList>
    </citation>
    <scope>NUCLEOTIDE SEQUENCE [LARGE SCALE GENOMIC DNA]</scope>
    <source>
        <strain evidence="9 10">CCFEE 5910</strain>
    </source>
</reference>
<dbReference type="SUPFAM" id="SSF50249">
    <property type="entry name" value="Nucleic acid-binding proteins"/>
    <property type="match status" value="1"/>
</dbReference>
<dbReference type="CDD" id="cd04330">
    <property type="entry name" value="RNAP_III_Rpc25_N"/>
    <property type="match status" value="1"/>
</dbReference>
<proteinExistence type="inferred from homology"/>
<evidence type="ECO:0000256" key="5">
    <source>
        <dbReference type="ARBA" id="ARBA00023242"/>
    </source>
</evidence>
<dbReference type="InterPro" id="IPR012340">
    <property type="entry name" value="NA-bd_OB-fold"/>
</dbReference>
<dbReference type="EMBL" id="JAVRRJ010000002">
    <property type="protein sequence ID" value="KAK5087945.1"/>
    <property type="molecule type" value="Genomic_DNA"/>
</dbReference>
<dbReference type="Gene3D" id="3.30.1490.120">
    <property type="entry name" value="RNA polymerase Rpb7-like, N-terminal domain"/>
    <property type="match status" value="1"/>
</dbReference>
<dbReference type="Proteomes" id="UP001309876">
    <property type="component" value="Unassembled WGS sequence"/>
</dbReference>
<evidence type="ECO:0000256" key="2">
    <source>
        <dbReference type="ARBA" id="ARBA00009307"/>
    </source>
</evidence>
<dbReference type="PANTHER" id="PTHR12709">
    <property type="entry name" value="DNA-DIRECTED RNA POLYMERASE II, III"/>
    <property type="match status" value="1"/>
</dbReference>
<name>A0AAN7YC00_9EURO</name>
<evidence type="ECO:0000259" key="8">
    <source>
        <dbReference type="Pfam" id="PF08292"/>
    </source>
</evidence>
<dbReference type="InterPro" id="IPR045113">
    <property type="entry name" value="Rpb7-like"/>
</dbReference>
<dbReference type="FunFam" id="3.30.1490.120:FF:000001">
    <property type="entry name" value="DNA-directed RNA polymerase II subunit RPB7"/>
    <property type="match status" value="1"/>
</dbReference>
<dbReference type="GO" id="GO:0006384">
    <property type="term" value="P:transcription initiation at RNA polymerase III promoter"/>
    <property type="evidence" value="ECO:0007669"/>
    <property type="project" value="TreeGrafter"/>
</dbReference>
<evidence type="ECO:0000256" key="6">
    <source>
        <dbReference type="RuleBase" id="RU369086"/>
    </source>
</evidence>
<evidence type="ECO:0000256" key="1">
    <source>
        <dbReference type="ARBA" id="ARBA00004123"/>
    </source>
</evidence>
<evidence type="ECO:0000313" key="10">
    <source>
        <dbReference type="Proteomes" id="UP001309876"/>
    </source>
</evidence>
<dbReference type="Pfam" id="PF03876">
    <property type="entry name" value="SHS2_Rpb7-N"/>
    <property type="match status" value="1"/>
</dbReference>